<dbReference type="Gene3D" id="3.40.50.720">
    <property type="entry name" value="NAD(P)-binding Rossmann-like Domain"/>
    <property type="match status" value="1"/>
</dbReference>
<dbReference type="PANTHER" id="PTHR43391">
    <property type="entry name" value="RETINOL DEHYDROGENASE-RELATED"/>
    <property type="match status" value="1"/>
</dbReference>
<dbReference type="SUPFAM" id="SSF51735">
    <property type="entry name" value="NAD(P)-binding Rossmann-fold domains"/>
    <property type="match status" value="1"/>
</dbReference>
<keyword evidence="3" id="KW-0560">Oxidoreductase</keyword>
<dbReference type="SMART" id="SM00822">
    <property type="entry name" value="PKS_KR"/>
    <property type="match status" value="1"/>
</dbReference>
<sequence length="221" mass="23625">MTTHTKTALITGASRGIGRAIAEELGKDHHIYAGASKDASEIVQALPSAEPFEVDLRDTAALERAAAEIEQLDVLVLAAGVLYKGPFEELTDEQWRETMDINVLAPVTLTRALLPALRRSNGLIITINSGAGLHGVAENTAYCASKFALKGFTDSLQEEEAGKVRVTSLHPGRTNTDMLAGDDDRPKMDAANVARAARLAVDAGPDAVIEFLRVRPPRTAE</sequence>
<evidence type="ECO:0000256" key="1">
    <source>
        <dbReference type="ARBA" id="ARBA00006484"/>
    </source>
</evidence>
<reference evidence="6" key="1">
    <citation type="submission" date="2022-05" db="EMBL/GenBank/DDBJ databases">
        <title>Corynebacterium sp. TA-R-1 sp. nov., isolated from human feces.</title>
        <authorList>
            <person name="Shamsuzzaman M."/>
            <person name="Dahal R.H."/>
        </authorList>
    </citation>
    <scope>NUCLEOTIDE SEQUENCE</scope>
    <source>
        <strain evidence="6">TA-R-1</strain>
    </source>
</reference>
<name>A0ABT1G1J7_9CORY</name>
<evidence type="ECO:0000256" key="3">
    <source>
        <dbReference type="ARBA" id="ARBA00023002"/>
    </source>
</evidence>
<protein>
    <submittedName>
        <fullName evidence="6">SDR family oxidoreductase</fullName>
    </submittedName>
</protein>
<evidence type="ECO:0000256" key="2">
    <source>
        <dbReference type="ARBA" id="ARBA00022857"/>
    </source>
</evidence>
<dbReference type="PROSITE" id="PS00061">
    <property type="entry name" value="ADH_SHORT"/>
    <property type="match status" value="1"/>
</dbReference>
<dbReference type="RefSeq" id="WP_253577857.1">
    <property type="nucleotide sequence ID" value="NZ_JAMFTQ010000007.1"/>
</dbReference>
<dbReference type="InterPro" id="IPR057326">
    <property type="entry name" value="KR_dom"/>
</dbReference>
<dbReference type="Proteomes" id="UP001204000">
    <property type="component" value="Unassembled WGS sequence"/>
</dbReference>
<dbReference type="EMBL" id="JAMFTQ010000007">
    <property type="protein sequence ID" value="MCP1387901.1"/>
    <property type="molecule type" value="Genomic_DNA"/>
</dbReference>
<dbReference type="PRINTS" id="PR00081">
    <property type="entry name" value="GDHRDH"/>
</dbReference>
<evidence type="ECO:0000313" key="7">
    <source>
        <dbReference type="Proteomes" id="UP001204000"/>
    </source>
</evidence>
<dbReference type="InterPro" id="IPR020904">
    <property type="entry name" value="Sc_DH/Rdtase_CS"/>
</dbReference>
<comment type="similarity">
    <text evidence="1 4">Belongs to the short-chain dehydrogenases/reductases (SDR) family.</text>
</comment>
<dbReference type="NCBIfam" id="NF006073">
    <property type="entry name" value="PRK08219.1"/>
    <property type="match status" value="1"/>
</dbReference>
<dbReference type="InterPro" id="IPR036291">
    <property type="entry name" value="NAD(P)-bd_dom_sf"/>
</dbReference>
<comment type="caution">
    <text evidence="6">The sequence shown here is derived from an EMBL/GenBank/DDBJ whole genome shotgun (WGS) entry which is preliminary data.</text>
</comment>
<keyword evidence="2" id="KW-0521">NADP</keyword>
<accession>A0ABT1G1J7</accession>
<keyword evidence="7" id="KW-1185">Reference proteome</keyword>
<evidence type="ECO:0000256" key="4">
    <source>
        <dbReference type="RuleBase" id="RU000363"/>
    </source>
</evidence>
<dbReference type="PANTHER" id="PTHR43391:SF14">
    <property type="entry name" value="DEHYDROGENASE_REDUCTASE SDR FAMILY PROTEIN 7-LIKE"/>
    <property type="match status" value="1"/>
</dbReference>
<proteinExistence type="inferred from homology"/>
<organism evidence="6 7">
    <name type="scientific">Corynebacterium stercoris</name>
    <dbReference type="NCBI Taxonomy" id="2943490"/>
    <lineage>
        <taxon>Bacteria</taxon>
        <taxon>Bacillati</taxon>
        <taxon>Actinomycetota</taxon>
        <taxon>Actinomycetes</taxon>
        <taxon>Mycobacteriales</taxon>
        <taxon>Corynebacteriaceae</taxon>
        <taxon>Corynebacterium</taxon>
    </lineage>
</organism>
<dbReference type="InterPro" id="IPR002347">
    <property type="entry name" value="SDR_fam"/>
</dbReference>
<feature type="domain" description="Ketoreductase" evidence="5">
    <location>
        <begin position="6"/>
        <end position="182"/>
    </location>
</feature>
<evidence type="ECO:0000313" key="6">
    <source>
        <dbReference type="EMBL" id="MCP1387901.1"/>
    </source>
</evidence>
<gene>
    <name evidence="6" type="ORF">M5J20_06820</name>
</gene>
<dbReference type="Pfam" id="PF00106">
    <property type="entry name" value="adh_short"/>
    <property type="match status" value="1"/>
</dbReference>
<dbReference type="PRINTS" id="PR00080">
    <property type="entry name" value="SDRFAMILY"/>
</dbReference>
<evidence type="ECO:0000259" key="5">
    <source>
        <dbReference type="SMART" id="SM00822"/>
    </source>
</evidence>